<dbReference type="PROSITE" id="PS51332">
    <property type="entry name" value="B12_BINDING"/>
    <property type="match status" value="1"/>
</dbReference>
<dbReference type="EMBL" id="CP051428">
    <property type="protein sequence ID" value="QJC53889.1"/>
    <property type="molecule type" value="Genomic_DNA"/>
</dbReference>
<dbReference type="Proteomes" id="UP000502136">
    <property type="component" value="Chromosome"/>
</dbReference>
<evidence type="ECO:0000256" key="1">
    <source>
        <dbReference type="ARBA" id="ARBA00022723"/>
    </source>
</evidence>
<keyword evidence="2" id="KW-0170">Cobalt</keyword>
<dbReference type="InterPro" id="IPR006158">
    <property type="entry name" value="Cobalamin-bd"/>
</dbReference>
<evidence type="ECO:0000313" key="5">
    <source>
        <dbReference type="Proteomes" id="UP000502136"/>
    </source>
</evidence>
<dbReference type="KEGG" id="palr:HGI30_21740"/>
<dbReference type="PANTHER" id="PTHR45833">
    <property type="entry name" value="METHIONINE SYNTHASE"/>
    <property type="match status" value="1"/>
</dbReference>
<keyword evidence="5" id="KW-1185">Reference proteome</keyword>
<dbReference type="InterPro" id="IPR003759">
    <property type="entry name" value="Cbl-bd_cap"/>
</dbReference>
<dbReference type="GO" id="GO:0031419">
    <property type="term" value="F:cobalamin binding"/>
    <property type="evidence" value="ECO:0007669"/>
    <property type="project" value="InterPro"/>
</dbReference>
<sequence length="355" mass="40120">MSLDVSAVGKAILDQEDRLAENITRLQYERQPELQEKFGEIGWIKTKQDTIYTLKYLAESIHLESPLLFSNYMTWLRVLLQQYEVSTEDLYINILCFQEALRAELEPDQYVMVCQHLDAALRQLSTEAEQQGSHLDESGMAAEATAYTELLLEGRRAEASRLVMDLVDSGTPLQSIYLHIFQQSQYEIGRLWQTGRITVAQEHYCSAATQLVMSQLFPYLFNHSRKGMKLVSACVGGELHEIGLRMVTDIFEMNGWDTYYVGANVPARSLLRLLKDYKADVLALSCTMTYHVSLVKEMIAAVRQDPDLGGIVILVGGYPFNTDPKLWRAVGADGYGRDAEESVRVATELAGRKGR</sequence>
<organism evidence="4 5">
    <name type="scientific">Paenibacillus albicereus</name>
    <dbReference type="NCBI Taxonomy" id="2726185"/>
    <lineage>
        <taxon>Bacteria</taxon>
        <taxon>Bacillati</taxon>
        <taxon>Bacillota</taxon>
        <taxon>Bacilli</taxon>
        <taxon>Bacillales</taxon>
        <taxon>Paenibacillaceae</taxon>
        <taxon>Paenibacillus</taxon>
    </lineage>
</organism>
<evidence type="ECO:0000256" key="2">
    <source>
        <dbReference type="ARBA" id="ARBA00023285"/>
    </source>
</evidence>
<proteinExistence type="predicted"/>
<keyword evidence="1" id="KW-0479">Metal-binding</keyword>
<evidence type="ECO:0000313" key="4">
    <source>
        <dbReference type="EMBL" id="QJC53889.1"/>
    </source>
</evidence>
<dbReference type="SUPFAM" id="SSF46458">
    <property type="entry name" value="Globin-like"/>
    <property type="match status" value="1"/>
</dbReference>
<dbReference type="PANTHER" id="PTHR45833:SF1">
    <property type="entry name" value="METHIONINE SYNTHASE"/>
    <property type="match status" value="1"/>
</dbReference>
<dbReference type="GO" id="GO:0046653">
    <property type="term" value="P:tetrahydrofolate metabolic process"/>
    <property type="evidence" value="ECO:0007669"/>
    <property type="project" value="TreeGrafter"/>
</dbReference>
<dbReference type="Pfam" id="PF02310">
    <property type="entry name" value="B12-binding"/>
    <property type="match status" value="1"/>
</dbReference>
<dbReference type="InterPro" id="IPR009050">
    <property type="entry name" value="Globin-like_sf"/>
</dbReference>
<evidence type="ECO:0000259" key="3">
    <source>
        <dbReference type="PROSITE" id="PS51332"/>
    </source>
</evidence>
<dbReference type="AlphaFoldDB" id="A0A6H2H2R6"/>
<dbReference type="RefSeq" id="WP_168909418.1">
    <property type="nucleotide sequence ID" value="NZ_CP051428.1"/>
</dbReference>
<dbReference type="Pfam" id="PF02607">
    <property type="entry name" value="B12-binding_2"/>
    <property type="match status" value="1"/>
</dbReference>
<reference evidence="4 5" key="1">
    <citation type="submission" date="2020-04" db="EMBL/GenBank/DDBJ databases">
        <title>Novel Paenibacillus strain UniB2 isolated from commercial digestive syrup.</title>
        <authorList>
            <person name="Thorat V."/>
            <person name="Kirdat K."/>
            <person name="Tiwarekar B."/>
            <person name="Yadav A."/>
        </authorList>
    </citation>
    <scope>NUCLEOTIDE SEQUENCE [LARGE SCALE GENOMIC DNA]</scope>
    <source>
        <strain evidence="4 5">UniB2</strain>
    </source>
</reference>
<dbReference type="InterPro" id="IPR036724">
    <property type="entry name" value="Cobalamin-bd_sf"/>
</dbReference>
<dbReference type="InterPro" id="IPR050554">
    <property type="entry name" value="Met_Synthase/Corrinoid"/>
</dbReference>
<name>A0A6H2H2R6_9BACL</name>
<dbReference type="InterPro" id="IPR036594">
    <property type="entry name" value="Meth_synthase_dom"/>
</dbReference>
<dbReference type="GO" id="GO:0046872">
    <property type="term" value="F:metal ion binding"/>
    <property type="evidence" value="ECO:0007669"/>
    <property type="project" value="UniProtKB-KW"/>
</dbReference>
<gene>
    <name evidence="4" type="ORF">HGI30_21740</name>
</gene>
<dbReference type="Gene3D" id="1.10.1240.10">
    <property type="entry name" value="Methionine synthase domain"/>
    <property type="match status" value="1"/>
</dbReference>
<dbReference type="Gene3D" id="3.40.50.280">
    <property type="entry name" value="Cobalamin-binding domain"/>
    <property type="match status" value="1"/>
</dbReference>
<dbReference type="GO" id="GO:0008705">
    <property type="term" value="F:methionine synthase activity"/>
    <property type="evidence" value="ECO:0007669"/>
    <property type="project" value="TreeGrafter"/>
</dbReference>
<feature type="domain" description="B12-binding" evidence="3">
    <location>
        <begin position="227"/>
        <end position="355"/>
    </location>
</feature>
<dbReference type="GO" id="GO:0050667">
    <property type="term" value="P:homocysteine metabolic process"/>
    <property type="evidence" value="ECO:0007669"/>
    <property type="project" value="TreeGrafter"/>
</dbReference>
<accession>A0A6H2H2R6</accession>
<protein>
    <submittedName>
        <fullName evidence="4">Cobalamin-binding protein</fullName>
    </submittedName>
</protein>
<dbReference type="GO" id="GO:0005829">
    <property type="term" value="C:cytosol"/>
    <property type="evidence" value="ECO:0007669"/>
    <property type="project" value="TreeGrafter"/>
</dbReference>
<dbReference type="SUPFAM" id="SSF52242">
    <property type="entry name" value="Cobalamin (vitamin B12)-binding domain"/>
    <property type="match status" value="1"/>
</dbReference>